<sequence length="289" mass="32595">MGFTYFVVHPVVTPYFCSYFTEPPSVPRCSDIPYTYFNFWSGCWKNHQSLSTAEGLLAFTKRRQYSTPRTKFNLPIPVGYLIVNNVIQVEENNTSVTSVQPSNVSAKPLQTTTLLKKCNVNLNPVDHTTLKVQNKPVTMIKQIQPNTCPKPQPISKLNAVQQPKLQNEEKETITQKVSLISSPLVNGSFDISQLNSDSESDDDEPTMKVPGWCRKGNPEMIAAMSDVYSNKLKWQNEFLPASMITFDISDVFRNYQYTIRPRTSSSIWNTPPGASKSSTGRSIIKKILL</sequence>
<accession>A0A183PI94</accession>
<reference evidence="1 2" key="1">
    <citation type="submission" date="2018-11" db="EMBL/GenBank/DDBJ databases">
        <authorList>
            <consortium name="Pathogen Informatics"/>
        </authorList>
    </citation>
    <scope>NUCLEOTIDE SEQUENCE [LARGE SCALE GENOMIC DNA]</scope>
    <source>
        <strain>Denwood</strain>
        <strain evidence="2">Zambia</strain>
    </source>
</reference>
<evidence type="ECO:0000313" key="1">
    <source>
        <dbReference type="EMBL" id="VDP64919.1"/>
    </source>
</evidence>
<dbReference type="Proteomes" id="UP000269396">
    <property type="component" value="Unassembled WGS sequence"/>
</dbReference>
<keyword evidence="2" id="KW-1185">Reference proteome</keyword>
<dbReference type="STRING" id="31246.A0A183PI94"/>
<organism evidence="1 2">
    <name type="scientific">Schistosoma mattheei</name>
    <dbReference type="NCBI Taxonomy" id="31246"/>
    <lineage>
        <taxon>Eukaryota</taxon>
        <taxon>Metazoa</taxon>
        <taxon>Spiralia</taxon>
        <taxon>Lophotrochozoa</taxon>
        <taxon>Platyhelminthes</taxon>
        <taxon>Trematoda</taxon>
        <taxon>Digenea</taxon>
        <taxon>Strigeidida</taxon>
        <taxon>Schistosomatoidea</taxon>
        <taxon>Schistosomatidae</taxon>
        <taxon>Schistosoma</taxon>
    </lineage>
</organism>
<name>A0A183PI94_9TREM</name>
<dbReference type="EMBL" id="UZAL01034239">
    <property type="protein sequence ID" value="VDP64919.1"/>
    <property type="molecule type" value="Genomic_DNA"/>
</dbReference>
<dbReference type="AlphaFoldDB" id="A0A183PI94"/>
<proteinExistence type="predicted"/>
<evidence type="ECO:0000313" key="2">
    <source>
        <dbReference type="Proteomes" id="UP000269396"/>
    </source>
</evidence>
<gene>
    <name evidence="1" type="ORF">SMTD_LOCUS14080</name>
</gene>
<protein>
    <submittedName>
        <fullName evidence="1">Uncharacterized protein</fullName>
    </submittedName>
</protein>